<keyword evidence="1" id="KW-0472">Membrane</keyword>
<evidence type="ECO:0000313" key="3">
    <source>
        <dbReference type="EMBL" id="GGM53011.1"/>
    </source>
</evidence>
<dbReference type="CDD" id="cd01949">
    <property type="entry name" value="GGDEF"/>
    <property type="match status" value="1"/>
</dbReference>
<dbReference type="SUPFAM" id="SSF55073">
    <property type="entry name" value="Nucleotide cyclase"/>
    <property type="match status" value="1"/>
</dbReference>
<evidence type="ECO:0000313" key="4">
    <source>
        <dbReference type="Proteomes" id="UP000600547"/>
    </source>
</evidence>
<dbReference type="PANTHER" id="PTHR45138">
    <property type="entry name" value="REGULATORY COMPONENTS OF SENSORY TRANSDUCTION SYSTEM"/>
    <property type="match status" value="1"/>
</dbReference>
<dbReference type="GO" id="GO:0052621">
    <property type="term" value="F:diguanylate cyclase activity"/>
    <property type="evidence" value="ECO:0007669"/>
    <property type="project" value="TreeGrafter"/>
</dbReference>
<name>A0A8H9LCI3_9DEIO</name>
<feature type="transmembrane region" description="Helical" evidence="1">
    <location>
        <begin position="95"/>
        <end position="114"/>
    </location>
</feature>
<feature type="transmembrane region" description="Helical" evidence="1">
    <location>
        <begin position="155"/>
        <end position="178"/>
    </location>
</feature>
<dbReference type="NCBIfam" id="TIGR00254">
    <property type="entry name" value="GGDEF"/>
    <property type="match status" value="1"/>
</dbReference>
<dbReference type="PANTHER" id="PTHR45138:SF24">
    <property type="entry name" value="DIGUANYLATE CYCLASE DGCC-RELATED"/>
    <property type="match status" value="1"/>
</dbReference>
<dbReference type="Pfam" id="PF00990">
    <property type="entry name" value="GGDEF"/>
    <property type="match status" value="1"/>
</dbReference>
<dbReference type="PROSITE" id="PS50887">
    <property type="entry name" value="GGDEF"/>
    <property type="match status" value="1"/>
</dbReference>
<dbReference type="SMART" id="SM00267">
    <property type="entry name" value="GGDEF"/>
    <property type="match status" value="1"/>
</dbReference>
<keyword evidence="4" id="KW-1185">Reference proteome</keyword>
<accession>A0A8H9LCI3</accession>
<dbReference type="GO" id="GO:0005886">
    <property type="term" value="C:plasma membrane"/>
    <property type="evidence" value="ECO:0007669"/>
    <property type="project" value="TreeGrafter"/>
</dbReference>
<dbReference type="AlphaFoldDB" id="A0A8H9LCI3"/>
<gene>
    <name evidence="3" type="ORF">GCM10008956_31280</name>
</gene>
<feature type="domain" description="GGDEF" evidence="2">
    <location>
        <begin position="222"/>
        <end position="348"/>
    </location>
</feature>
<evidence type="ECO:0000259" key="2">
    <source>
        <dbReference type="PROSITE" id="PS50887"/>
    </source>
</evidence>
<dbReference type="GO" id="GO:1902201">
    <property type="term" value="P:negative regulation of bacterial-type flagellum-dependent cell motility"/>
    <property type="evidence" value="ECO:0007669"/>
    <property type="project" value="TreeGrafter"/>
</dbReference>
<dbReference type="Gene3D" id="3.30.70.270">
    <property type="match status" value="1"/>
</dbReference>
<dbReference type="InterPro" id="IPR029787">
    <property type="entry name" value="Nucleotide_cyclase"/>
</dbReference>
<keyword evidence="1" id="KW-1133">Transmembrane helix</keyword>
<sequence length="359" mass="38862">MSEALSLNMRPFFTTVRGADASERLLYRWRLTEAQRRLVYLWVTALGAGSQLLAALLTTPVTSTPVWWPLTGSAICLLAWALLWSRRLPWQWVDYGILAAASALVGTQLALHVGPLTADILFGCVFLLLAGFSILPLLPAALYACGTLAAVGSALLIHGGPAALFWNLTLAAVLTAHLSTFGRNISIERAETRAFEALANTDVLTGLENRRAMLARMQVATPQSAALLVDVDRFKRINDRFGHDVGDEVLKDTAACLARAVGAGGHVARWGGEEFLVLMDYGDLQGVAAALLDQVRQDVSWSEVTVTISLGGATRAEVNTVEEWLRLADARLYEAKAGGRNRAEVTRPYLCEVKGFTLS</sequence>
<feature type="transmembrane region" description="Helical" evidence="1">
    <location>
        <begin position="120"/>
        <end position="143"/>
    </location>
</feature>
<dbReference type="GO" id="GO:0043709">
    <property type="term" value="P:cell adhesion involved in single-species biofilm formation"/>
    <property type="evidence" value="ECO:0007669"/>
    <property type="project" value="TreeGrafter"/>
</dbReference>
<dbReference type="EMBL" id="BMQG01000013">
    <property type="protein sequence ID" value="GGM53011.1"/>
    <property type="molecule type" value="Genomic_DNA"/>
</dbReference>
<dbReference type="InterPro" id="IPR000160">
    <property type="entry name" value="GGDEF_dom"/>
</dbReference>
<comment type="caution">
    <text evidence="3">The sequence shown here is derived from an EMBL/GenBank/DDBJ whole genome shotgun (WGS) entry which is preliminary data.</text>
</comment>
<feature type="transmembrane region" description="Helical" evidence="1">
    <location>
        <begin position="38"/>
        <end position="60"/>
    </location>
</feature>
<protein>
    <recommendedName>
        <fullName evidence="2">GGDEF domain-containing protein</fullName>
    </recommendedName>
</protein>
<dbReference type="InterPro" id="IPR050469">
    <property type="entry name" value="Diguanylate_Cyclase"/>
</dbReference>
<keyword evidence="1" id="KW-0812">Transmembrane</keyword>
<dbReference type="InterPro" id="IPR043128">
    <property type="entry name" value="Rev_trsase/Diguanyl_cyclase"/>
</dbReference>
<feature type="transmembrane region" description="Helical" evidence="1">
    <location>
        <begin position="66"/>
        <end position="83"/>
    </location>
</feature>
<evidence type="ECO:0000256" key="1">
    <source>
        <dbReference type="SAM" id="Phobius"/>
    </source>
</evidence>
<organism evidence="3 4">
    <name type="scientific">Deinococcus arenae</name>
    <dbReference type="NCBI Taxonomy" id="1452751"/>
    <lineage>
        <taxon>Bacteria</taxon>
        <taxon>Thermotogati</taxon>
        <taxon>Deinococcota</taxon>
        <taxon>Deinococci</taxon>
        <taxon>Deinococcales</taxon>
        <taxon>Deinococcaceae</taxon>
        <taxon>Deinococcus</taxon>
    </lineage>
</organism>
<dbReference type="Proteomes" id="UP000600547">
    <property type="component" value="Unassembled WGS sequence"/>
</dbReference>
<proteinExistence type="predicted"/>
<reference evidence="4" key="1">
    <citation type="journal article" date="2019" name="Int. J. Syst. Evol. Microbiol.">
        <title>The Global Catalogue of Microorganisms (GCM) 10K type strain sequencing project: providing services to taxonomists for standard genome sequencing and annotation.</title>
        <authorList>
            <consortium name="The Broad Institute Genomics Platform"/>
            <consortium name="The Broad Institute Genome Sequencing Center for Infectious Disease"/>
            <person name="Wu L."/>
            <person name="Ma J."/>
        </authorList>
    </citation>
    <scope>NUCLEOTIDE SEQUENCE [LARGE SCALE GENOMIC DNA]</scope>
    <source>
        <strain evidence="4">JCM 31047</strain>
    </source>
</reference>